<evidence type="ECO:0000313" key="11">
    <source>
        <dbReference type="EMBL" id="ADM27182.1"/>
    </source>
</evidence>
<evidence type="ECO:0000256" key="9">
    <source>
        <dbReference type="RuleBase" id="RU003653"/>
    </source>
</evidence>
<feature type="binding site" evidence="8">
    <location>
        <position position="65"/>
    </location>
    <ligand>
        <name>substrate</name>
    </ligand>
</feature>
<dbReference type="InterPro" id="IPR028595">
    <property type="entry name" value="MetAP_archaeal"/>
</dbReference>
<evidence type="ECO:0000256" key="6">
    <source>
        <dbReference type="ARBA" id="ARBA00022723"/>
    </source>
</evidence>
<keyword evidence="7 8" id="KW-0378">Hydrolase</keyword>
<comment type="similarity">
    <text evidence="8">Belongs to the peptidase M24A family. Methionine aminopeptidase archaeal type 2 subfamily.</text>
</comment>
<dbReference type="InterPro" id="IPR036388">
    <property type="entry name" value="WH-like_DNA-bd_sf"/>
</dbReference>
<keyword evidence="6 8" id="KW-0479">Metal-binding</keyword>
<evidence type="ECO:0000256" key="7">
    <source>
        <dbReference type="ARBA" id="ARBA00022801"/>
    </source>
</evidence>
<accession>E0SR33</accession>
<comment type="function">
    <text evidence="8 9">Removes the N-terminal methionine from nascent proteins. The N-terminal methionine is often cleaved when the second residue in the primary sequence is small and uncharged (Met-Ala-, Cys, Gly, Pro, Ser, Thr, or Val).</text>
</comment>
<feature type="binding site" evidence="8">
    <location>
        <position position="164"/>
    </location>
    <ligand>
        <name>substrate</name>
    </ligand>
</feature>
<dbReference type="KEGG" id="iag:Igag_0336"/>
<dbReference type="GO" id="GO:0070006">
    <property type="term" value="F:metalloaminopeptidase activity"/>
    <property type="evidence" value="ECO:0007669"/>
    <property type="project" value="UniProtKB-UniRule"/>
</dbReference>
<dbReference type="Pfam" id="PF00557">
    <property type="entry name" value="Peptidase_M24"/>
    <property type="match status" value="1"/>
</dbReference>
<dbReference type="InterPro" id="IPR036390">
    <property type="entry name" value="WH_DNA-bd_sf"/>
</dbReference>
<keyword evidence="5 8" id="KW-0645">Protease</keyword>
<dbReference type="AlphaFoldDB" id="E0SR33"/>
<dbReference type="InterPro" id="IPR050247">
    <property type="entry name" value="Met_Aminopeptidase_Type2"/>
</dbReference>
<evidence type="ECO:0000256" key="1">
    <source>
        <dbReference type="ARBA" id="ARBA00000294"/>
    </source>
</evidence>
<dbReference type="STRING" id="583356.Igag_0336"/>
<evidence type="ECO:0000256" key="5">
    <source>
        <dbReference type="ARBA" id="ARBA00022670"/>
    </source>
</evidence>
<name>E0SR33_IGNAA</name>
<comment type="cofactor">
    <cofactor evidence="8">
        <name>Co(2+)</name>
        <dbReference type="ChEBI" id="CHEBI:48828"/>
    </cofactor>
    <cofactor evidence="8">
        <name>Zn(2+)</name>
        <dbReference type="ChEBI" id="CHEBI:29105"/>
    </cofactor>
    <cofactor evidence="8">
        <name>Mn(2+)</name>
        <dbReference type="ChEBI" id="CHEBI:29035"/>
    </cofactor>
    <cofactor evidence="8">
        <name>Fe(2+)</name>
        <dbReference type="ChEBI" id="CHEBI:29033"/>
    </cofactor>
    <text evidence="8">Binds 2 divalent metal cations per subunit. Has a high-affinity and a low affinity metal-binding site. The true nature of the physiological cofactor is under debate. The enzyme is active with cobalt, zinc, manganese or divalent iron ions. Most likely, methionine aminopeptidases function as mononuclear Fe(2+)-metalloproteases under physiological conditions, and the catalytically relevant metal-binding site has been assigned to the histidine-containing high-affinity site.</text>
</comment>
<sequence>MDGYELESYIRAGRIACIVRKEAERIVREGARLIDIANHLEKKIVELGGYPAFPVNISVNEIAAHYTPLPNDSSVIPSNSVVKIDIGVHVDGYIADTAITISLNDRYIHLVEAVKEALEKALKIVGRGVRFSEVGGVIESIIKSYGYKPIVNLSGHSLDRYVVHAGSYIPNFRDRLNRESFKIGRAYAIEPFATDGIGYVENTDIVTIYALKYNPKRVNKLSSDVQKFYNAVYSDRRTLPFTIRWYIDLVGEEAKALSYLNTLQREGLLIEYPVLVERGRGIVAQYEHTIVIDDRGEVLITTDNC</sequence>
<dbReference type="GO" id="GO:0006508">
    <property type="term" value="P:proteolysis"/>
    <property type="evidence" value="ECO:0007669"/>
    <property type="project" value="UniProtKB-KW"/>
</dbReference>
<organism evidence="11 12">
    <name type="scientific">Ignisphaera aggregans (strain DSM 17230 / JCM 13409 / AQ1.S1)</name>
    <dbReference type="NCBI Taxonomy" id="583356"/>
    <lineage>
        <taxon>Archaea</taxon>
        <taxon>Thermoproteota</taxon>
        <taxon>Thermoprotei</taxon>
        <taxon>Desulfurococcales</taxon>
        <taxon>Desulfurococcaceae</taxon>
        <taxon>Ignisphaera</taxon>
    </lineage>
</organism>
<feature type="binding site" evidence="8">
    <location>
        <position position="287"/>
    </location>
    <ligand>
        <name>a divalent metal cation</name>
        <dbReference type="ChEBI" id="CHEBI:60240"/>
        <label>1</label>
    </ligand>
</feature>
<dbReference type="InterPro" id="IPR002468">
    <property type="entry name" value="Pept_M24A_MAP2"/>
</dbReference>
<evidence type="ECO:0000256" key="3">
    <source>
        <dbReference type="ARBA" id="ARBA00001954"/>
    </source>
</evidence>
<feature type="binding site" evidence="8">
    <location>
        <position position="190"/>
    </location>
    <ligand>
        <name>a divalent metal cation</name>
        <dbReference type="ChEBI" id="CHEBI:60240"/>
        <label>2</label>
        <note>catalytic</note>
    </ligand>
</feature>
<dbReference type="HOGENOM" id="CLU_015857_7_0_2"/>
<feature type="binding site" evidence="8">
    <location>
        <position position="96"/>
    </location>
    <ligand>
        <name>a divalent metal cation</name>
        <dbReference type="ChEBI" id="CHEBI:60240"/>
        <label>1</label>
    </ligand>
</feature>
<feature type="domain" description="Peptidase M24" evidence="10">
    <location>
        <begin position="10"/>
        <end position="202"/>
    </location>
</feature>
<dbReference type="HAMAP" id="MF_01975">
    <property type="entry name" value="MetAP_2_arc"/>
    <property type="match status" value="1"/>
</dbReference>
<feature type="binding site" evidence="8">
    <location>
        <position position="156"/>
    </location>
    <ligand>
        <name>a divalent metal cation</name>
        <dbReference type="ChEBI" id="CHEBI:60240"/>
        <label>2</label>
        <note>catalytic</note>
    </ligand>
</feature>
<keyword evidence="4 8" id="KW-0031">Aminopeptidase</keyword>
<keyword evidence="12" id="KW-1185">Reference proteome</keyword>
<dbReference type="GO" id="GO:0005737">
    <property type="term" value="C:cytoplasm"/>
    <property type="evidence" value="ECO:0007669"/>
    <property type="project" value="TreeGrafter"/>
</dbReference>
<proteinExistence type="inferred from homology"/>
<dbReference type="Gene3D" id="1.10.10.10">
    <property type="entry name" value="Winged helix-like DNA-binding domain superfamily/Winged helix DNA-binding domain"/>
    <property type="match status" value="1"/>
</dbReference>
<dbReference type="InterPro" id="IPR036005">
    <property type="entry name" value="Creatinase/aminopeptidase-like"/>
</dbReference>
<reference evidence="11 12" key="1">
    <citation type="journal article" date="2010" name="Stand. Genomic Sci.">
        <title>Complete genome sequence of Ignisphaera aggregans type strain (AQ1.S1).</title>
        <authorList>
            <person name="Goker M."/>
            <person name="Held B."/>
            <person name="Lapidus A."/>
            <person name="Nolan M."/>
            <person name="Spring S."/>
            <person name="Yasawong M."/>
            <person name="Lucas S."/>
            <person name="Glavina Del Rio T."/>
            <person name="Tice H."/>
            <person name="Cheng J.F."/>
            <person name="Goodwin L."/>
            <person name="Tapia R."/>
            <person name="Pitluck S."/>
            <person name="Liolios K."/>
            <person name="Ivanova N."/>
            <person name="Mavromatis K."/>
            <person name="Mikhailova N."/>
            <person name="Pati A."/>
            <person name="Chen A."/>
            <person name="Palaniappan K."/>
            <person name="Brambilla E."/>
            <person name="Land M."/>
            <person name="Hauser L."/>
            <person name="Chang Y.J."/>
            <person name="Jeffries C.D."/>
            <person name="Brettin T."/>
            <person name="Detter J.C."/>
            <person name="Han C."/>
            <person name="Rohde M."/>
            <person name="Sikorski J."/>
            <person name="Woyke T."/>
            <person name="Bristow J."/>
            <person name="Eisen J.A."/>
            <person name="Markowitz V."/>
            <person name="Hugenholtz P."/>
            <person name="Kyrpides N.C."/>
            <person name="Klenk H.P."/>
        </authorList>
    </citation>
    <scope>NUCLEOTIDE SEQUENCE [LARGE SCALE GENOMIC DNA]</scope>
    <source>
        <strain evidence="12">DSM 17230 / JCM 13409 / AQ1.S1</strain>
    </source>
</reference>
<dbReference type="PANTHER" id="PTHR45777:SF2">
    <property type="entry name" value="METHIONINE AMINOPEPTIDASE 2"/>
    <property type="match status" value="1"/>
</dbReference>
<dbReference type="InterPro" id="IPR001714">
    <property type="entry name" value="Pept_M24_MAP"/>
</dbReference>
<dbReference type="PRINTS" id="PR00599">
    <property type="entry name" value="MAPEPTIDASE"/>
</dbReference>
<dbReference type="GO" id="GO:0046872">
    <property type="term" value="F:metal ion binding"/>
    <property type="evidence" value="ECO:0007669"/>
    <property type="project" value="UniProtKB-UniRule"/>
</dbReference>
<dbReference type="NCBIfam" id="TIGR00501">
    <property type="entry name" value="met_pdase_II"/>
    <property type="match status" value="1"/>
</dbReference>
<evidence type="ECO:0000256" key="4">
    <source>
        <dbReference type="ARBA" id="ARBA00022438"/>
    </source>
</evidence>
<comment type="subunit">
    <text evidence="8">Monomer.</text>
</comment>
<dbReference type="EMBL" id="CP002098">
    <property type="protein sequence ID" value="ADM27182.1"/>
    <property type="molecule type" value="Genomic_DNA"/>
</dbReference>
<feature type="binding site" evidence="8">
    <location>
        <position position="85"/>
    </location>
    <ligand>
        <name>a divalent metal cation</name>
        <dbReference type="ChEBI" id="CHEBI:60240"/>
        <label>1</label>
    </ligand>
</feature>
<dbReference type="EC" id="3.4.11.18" evidence="8 9"/>
<feature type="binding site" evidence="8">
    <location>
        <position position="287"/>
    </location>
    <ligand>
        <name>a divalent metal cation</name>
        <dbReference type="ChEBI" id="CHEBI:60240"/>
        <label>2</label>
        <note>catalytic</note>
    </ligand>
</feature>
<dbReference type="PANTHER" id="PTHR45777">
    <property type="entry name" value="METHIONINE AMINOPEPTIDASE 2"/>
    <property type="match status" value="1"/>
</dbReference>
<evidence type="ECO:0000256" key="8">
    <source>
        <dbReference type="HAMAP-Rule" id="MF_01975"/>
    </source>
</evidence>
<comment type="cofactor">
    <cofactor evidence="2">
        <name>Mn(2+)</name>
        <dbReference type="ChEBI" id="CHEBI:29035"/>
    </cofactor>
</comment>
<dbReference type="Gene3D" id="3.90.230.10">
    <property type="entry name" value="Creatinase/methionine aminopeptidase superfamily"/>
    <property type="match status" value="1"/>
</dbReference>
<dbReference type="SUPFAM" id="SSF46785">
    <property type="entry name" value="Winged helix' DNA-binding domain"/>
    <property type="match status" value="1"/>
</dbReference>
<dbReference type="SUPFAM" id="SSF55920">
    <property type="entry name" value="Creatinase/aminopeptidase"/>
    <property type="match status" value="1"/>
</dbReference>
<dbReference type="InterPro" id="IPR000994">
    <property type="entry name" value="Pept_M24"/>
</dbReference>
<protein>
    <recommendedName>
        <fullName evidence="8 9">Methionine aminopeptidase</fullName>
        <shortName evidence="8">MAP</shortName>
        <shortName evidence="8">MetAP</shortName>
        <ecNumber evidence="8 9">3.4.11.18</ecNumber>
    </recommendedName>
    <alternativeName>
        <fullName evidence="8">Peptidase M</fullName>
    </alternativeName>
</protein>
<evidence type="ECO:0000256" key="2">
    <source>
        <dbReference type="ARBA" id="ARBA00001936"/>
    </source>
</evidence>
<dbReference type="Proteomes" id="UP000001304">
    <property type="component" value="Chromosome"/>
</dbReference>
<comment type="catalytic activity">
    <reaction evidence="1 8 9">
        <text>Release of N-terminal amino acids, preferentially methionine, from peptides and arylamides.</text>
        <dbReference type="EC" id="3.4.11.18"/>
    </reaction>
</comment>
<comment type="cofactor">
    <cofactor evidence="3">
        <name>Fe(2+)</name>
        <dbReference type="ChEBI" id="CHEBI:29033"/>
    </cofactor>
</comment>
<evidence type="ECO:0000259" key="10">
    <source>
        <dbReference type="Pfam" id="PF00557"/>
    </source>
</evidence>
<feature type="binding site" evidence="8">
    <location>
        <position position="96"/>
    </location>
    <ligand>
        <name>a divalent metal cation</name>
        <dbReference type="ChEBI" id="CHEBI:60240"/>
        <label>2</label>
        <note>catalytic</note>
    </ligand>
</feature>
<dbReference type="GO" id="GO:0004239">
    <property type="term" value="F:initiator methionyl aminopeptidase activity"/>
    <property type="evidence" value="ECO:0007669"/>
    <property type="project" value="UniProtKB-UniRule"/>
</dbReference>
<gene>
    <name evidence="8" type="primary">map</name>
    <name evidence="11" type="ordered locus">Igag_0336</name>
</gene>
<evidence type="ECO:0000313" key="12">
    <source>
        <dbReference type="Proteomes" id="UP000001304"/>
    </source>
</evidence>